<evidence type="ECO:0000313" key="3">
    <source>
        <dbReference type="Proteomes" id="UP001174136"/>
    </source>
</evidence>
<feature type="region of interest" description="Disordered" evidence="1">
    <location>
        <begin position="299"/>
        <end position="325"/>
    </location>
</feature>
<comment type="caution">
    <text evidence="2">The sequence shown here is derived from an EMBL/GenBank/DDBJ whole genome shotgun (WGS) entry which is preliminary data.</text>
</comment>
<protein>
    <submittedName>
        <fullName evidence="2">Inactive dual specificity phosphatase 27</fullName>
    </submittedName>
</protein>
<dbReference type="EMBL" id="JAOPHQ010005225">
    <property type="protein sequence ID" value="KAK0136131.1"/>
    <property type="molecule type" value="Genomic_DNA"/>
</dbReference>
<reference evidence="2" key="1">
    <citation type="journal article" date="2023" name="Front. Mar. Sci.">
        <title>A new Merluccius polli reference genome to investigate the effects of global change in West African waters.</title>
        <authorList>
            <person name="Mateo J.L."/>
            <person name="Blanco-Fernandez C."/>
            <person name="Garcia-Vazquez E."/>
            <person name="Machado-Schiaffino G."/>
        </authorList>
    </citation>
    <scope>NUCLEOTIDE SEQUENCE</scope>
    <source>
        <strain evidence="2">C29</strain>
        <tissue evidence="2">Fin</tissue>
    </source>
</reference>
<feature type="region of interest" description="Disordered" evidence="1">
    <location>
        <begin position="236"/>
        <end position="282"/>
    </location>
</feature>
<feature type="region of interest" description="Disordered" evidence="1">
    <location>
        <begin position="1"/>
        <end position="31"/>
    </location>
</feature>
<feature type="region of interest" description="Disordered" evidence="1">
    <location>
        <begin position="63"/>
        <end position="203"/>
    </location>
</feature>
<accession>A0AA47NRX0</accession>
<sequence>MLWRTMTVRTPMKRSAEHDRREGTLHHDGGGKIAPAAAAALRNGPIGAQNGPEIQRTLEGQEELILPGKDGAGDSGGGGQDGEDDDGVDSMIREWQKRNEKYQSDDWWEAQLNSDEEDTALGTDRDGDLESVALSEDVRAMKERLKKRPKRPPSDTMSTSNRGAGRRPYRKKDEDESSESTVTDAGEVRGGGEGGKKKIDDDVKSVLSDTSSMYNFCQRNKEKLTPLERWRIKRIQFGWNKKDGEDGEKSSVSGAGGGDNGEGEVRTTGLGGRQPDGLPDLEAEAADALWEENKDEIVELSRGEDSASIKRKQAGRNPGALPKNLEESQSMCGWEMESCVSGGTIPLSAFWAGPGSRDP</sequence>
<evidence type="ECO:0000313" key="2">
    <source>
        <dbReference type="EMBL" id="KAK0136131.1"/>
    </source>
</evidence>
<feature type="compositionally biased region" description="Basic and acidic residues" evidence="1">
    <location>
        <begin position="240"/>
        <end position="249"/>
    </location>
</feature>
<feature type="compositionally biased region" description="Basic and acidic residues" evidence="1">
    <location>
        <begin position="194"/>
        <end position="203"/>
    </location>
</feature>
<keyword evidence="3" id="KW-1185">Reference proteome</keyword>
<dbReference type="AlphaFoldDB" id="A0AA47NRX0"/>
<feature type="compositionally biased region" description="Basic and acidic residues" evidence="1">
    <location>
        <begin position="14"/>
        <end position="30"/>
    </location>
</feature>
<feature type="compositionally biased region" description="Basic and acidic residues" evidence="1">
    <location>
        <begin position="299"/>
        <end position="308"/>
    </location>
</feature>
<proteinExistence type="predicted"/>
<dbReference type="Proteomes" id="UP001174136">
    <property type="component" value="Unassembled WGS sequence"/>
</dbReference>
<organism evidence="2 3">
    <name type="scientific">Merluccius polli</name>
    <name type="common">Benguela hake</name>
    <name type="synonym">Merluccius cadenati</name>
    <dbReference type="NCBI Taxonomy" id="89951"/>
    <lineage>
        <taxon>Eukaryota</taxon>
        <taxon>Metazoa</taxon>
        <taxon>Chordata</taxon>
        <taxon>Craniata</taxon>
        <taxon>Vertebrata</taxon>
        <taxon>Euteleostomi</taxon>
        <taxon>Actinopterygii</taxon>
        <taxon>Neopterygii</taxon>
        <taxon>Teleostei</taxon>
        <taxon>Neoteleostei</taxon>
        <taxon>Acanthomorphata</taxon>
        <taxon>Zeiogadaria</taxon>
        <taxon>Gadariae</taxon>
        <taxon>Gadiformes</taxon>
        <taxon>Gadoidei</taxon>
        <taxon>Merlucciidae</taxon>
        <taxon>Merluccius</taxon>
    </lineage>
</organism>
<name>A0AA47NRX0_MERPO</name>
<gene>
    <name evidence="2" type="primary">dusp27_4</name>
    <name evidence="2" type="ORF">N1851_027980</name>
</gene>
<evidence type="ECO:0000256" key="1">
    <source>
        <dbReference type="SAM" id="MobiDB-lite"/>
    </source>
</evidence>
<feature type="compositionally biased region" description="Basic and acidic residues" evidence="1">
    <location>
        <begin position="91"/>
        <end position="104"/>
    </location>
</feature>